<keyword evidence="2 3" id="KW-0371">Homeobox</keyword>
<dbReference type="SUPFAM" id="SSF46689">
    <property type="entry name" value="Homeodomain-like"/>
    <property type="match status" value="3"/>
</dbReference>
<name>A0AAN9T7W4_9HEMI</name>
<dbReference type="Pfam" id="PF00046">
    <property type="entry name" value="Homeodomain"/>
    <property type="match status" value="1"/>
</dbReference>
<feature type="domain" description="Homeobox" evidence="4">
    <location>
        <begin position="378"/>
        <end position="438"/>
    </location>
</feature>
<dbReference type="EMBL" id="JBBCAQ010000037">
    <property type="protein sequence ID" value="KAK7573654.1"/>
    <property type="molecule type" value="Genomic_DNA"/>
</dbReference>
<dbReference type="Gene3D" id="1.10.10.60">
    <property type="entry name" value="Homeodomain-like"/>
    <property type="match status" value="1"/>
</dbReference>
<evidence type="ECO:0000313" key="5">
    <source>
        <dbReference type="EMBL" id="KAK7573654.1"/>
    </source>
</evidence>
<dbReference type="GO" id="GO:0003677">
    <property type="term" value="F:DNA binding"/>
    <property type="evidence" value="ECO:0007669"/>
    <property type="project" value="UniProtKB-UniRule"/>
</dbReference>
<feature type="DNA-binding region" description="Homeobox" evidence="2">
    <location>
        <begin position="126"/>
        <end position="185"/>
    </location>
</feature>
<dbReference type="CDD" id="cd00086">
    <property type="entry name" value="homeodomain"/>
    <property type="match status" value="1"/>
</dbReference>
<accession>A0AAN9T7W4</accession>
<evidence type="ECO:0000259" key="4">
    <source>
        <dbReference type="PROSITE" id="PS50071"/>
    </source>
</evidence>
<organism evidence="5 6">
    <name type="scientific">Parthenolecanium corni</name>
    <dbReference type="NCBI Taxonomy" id="536013"/>
    <lineage>
        <taxon>Eukaryota</taxon>
        <taxon>Metazoa</taxon>
        <taxon>Ecdysozoa</taxon>
        <taxon>Arthropoda</taxon>
        <taxon>Hexapoda</taxon>
        <taxon>Insecta</taxon>
        <taxon>Pterygota</taxon>
        <taxon>Neoptera</taxon>
        <taxon>Paraneoptera</taxon>
        <taxon>Hemiptera</taxon>
        <taxon>Sternorrhyncha</taxon>
        <taxon>Coccoidea</taxon>
        <taxon>Coccidae</taxon>
        <taxon>Parthenolecanium</taxon>
    </lineage>
</organism>
<dbReference type="GO" id="GO:0005634">
    <property type="term" value="C:nucleus"/>
    <property type="evidence" value="ECO:0007669"/>
    <property type="project" value="UniProtKB-SubCell"/>
</dbReference>
<keyword evidence="2 3" id="KW-0238">DNA-binding</keyword>
<sequence length="606" mass="68812">MNPEPNMNVIKPMLNPAPSESLKSVSGQIPVLVLSETSSTNIEKPWDRKNMFSPLMLRRIASNTEDIYNYFHRLSYAKRIKLLRQTKMRTDVLVSSEFANSLTNSLKLPLVELTNWLRYRFEKNRKIAQNQDLTDVQIALLEEEFKLSGCIIEERALLLSYELDLSTDAIRSWFKSKKLATNKLKKTGLQSGNSSLGNAAIAERSASALKKCSSPVDKFIYSSSLCARIDSLKKNSFFYNLSPSDQLLLLERFHEFPINDRNSWSNIASELTIALFSSTKRNASQKIPDIADMVIWLQETRNLYRKLAKCNHTTNAVHEEVTNFLEDEFNASNLLTDGRAVILSYVLALPVNDVRHWFYQRNIKLQEQAVVAVSPATLSSTRVATSCSEDQYIQLIETFKTDGSSFSTNIEEVAEQTNLPQSQVRYWFSNTHHSLRSFTTSQVLENLSAGLSELTIMELEERYWRSRRISFQQAAASASILKLENAKLVLSWFEWRRTYELLRAHHPGQDIQEECERIFNIVEGYIPRPAGVLTHSSNYGICYDDTNCAMFALQRCTTSNTSYVAASAGRNPEMIIPKSDGNLAVFEPNVDFVSDSSSSAPPSKQE</sequence>
<feature type="DNA-binding region" description="Homeobox" evidence="2">
    <location>
        <begin position="380"/>
        <end position="439"/>
    </location>
</feature>
<dbReference type="Proteomes" id="UP001367676">
    <property type="component" value="Unassembled WGS sequence"/>
</dbReference>
<reference evidence="5 6" key="1">
    <citation type="submission" date="2024-03" db="EMBL/GenBank/DDBJ databases">
        <title>Adaptation during the transition from Ophiocordyceps entomopathogen to insect associate is accompanied by gene loss and intensified selection.</title>
        <authorList>
            <person name="Ward C.M."/>
            <person name="Onetto C.A."/>
            <person name="Borneman A.R."/>
        </authorList>
    </citation>
    <scope>NUCLEOTIDE SEQUENCE [LARGE SCALE GENOMIC DNA]</scope>
    <source>
        <strain evidence="5">AWRI1</strain>
        <tissue evidence="5">Single Adult Female</tissue>
    </source>
</reference>
<evidence type="ECO:0000256" key="3">
    <source>
        <dbReference type="RuleBase" id="RU000682"/>
    </source>
</evidence>
<feature type="domain" description="Homeobox" evidence="4">
    <location>
        <begin position="124"/>
        <end position="184"/>
    </location>
</feature>
<keyword evidence="2 3" id="KW-0539">Nucleus</keyword>
<gene>
    <name evidence="5" type="ORF">V9T40_010845</name>
</gene>
<dbReference type="InterPro" id="IPR009057">
    <property type="entry name" value="Homeodomain-like_sf"/>
</dbReference>
<comment type="caution">
    <text evidence="5">The sequence shown here is derived from an EMBL/GenBank/DDBJ whole genome shotgun (WGS) entry which is preliminary data.</text>
</comment>
<evidence type="ECO:0000313" key="6">
    <source>
        <dbReference type="Proteomes" id="UP001367676"/>
    </source>
</evidence>
<comment type="subcellular location">
    <subcellularLocation>
        <location evidence="1 2 3">Nucleus</location>
    </subcellularLocation>
</comment>
<evidence type="ECO:0000256" key="2">
    <source>
        <dbReference type="PROSITE-ProRule" id="PRU00108"/>
    </source>
</evidence>
<dbReference type="AlphaFoldDB" id="A0AAN9T7W4"/>
<proteinExistence type="predicted"/>
<keyword evidence="6" id="KW-1185">Reference proteome</keyword>
<protein>
    <recommendedName>
        <fullName evidence="4">Homeobox domain-containing protein</fullName>
    </recommendedName>
</protein>
<dbReference type="InterPro" id="IPR001356">
    <property type="entry name" value="HD"/>
</dbReference>
<evidence type="ECO:0000256" key="1">
    <source>
        <dbReference type="ARBA" id="ARBA00004123"/>
    </source>
</evidence>
<dbReference type="PROSITE" id="PS50071">
    <property type="entry name" value="HOMEOBOX_2"/>
    <property type="match status" value="2"/>
</dbReference>